<evidence type="ECO:0000256" key="2">
    <source>
        <dbReference type="PROSITE-ProRule" id="PRU00169"/>
    </source>
</evidence>
<dbReference type="InterPro" id="IPR001789">
    <property type="entry name" value="Sig_transdc_resp-reg_receiver"/>
</dbReference>
<dbReference type="InterPro" id="IPR039420">
    <property type="entry name" value="WalR-like"/>
</dbReference>
<dbReference type="SUPFAM" id="SSF52172">
    <property type="entry name" value="CheY-like"/>
    <property type="match status" value="1"/>
</dbReference>
<feature type="region of interest" description="Disordered" evidence="3">
    <location>
        <begin position="1"/>
        <end position="44"/>
    </location>
</feature>
<evidence type="ECO:0000259" key="4">
    <source>
        <dbReference type="PROSITE" id="PS50043"/>
    </source>
</evidence>
<feature type="domain" description="Response regulatory" evidence="5">
    <location>
        <begin position="56"/>
        <end position="172"/>
    </location>
</feature>
<keyword evidence="7" id="KW-1185">Reference proteome</keyword>
<dbReference type="GO" id="GO:0006355">
    <property type="term" value="P:regulation of DNA-templated transcription"/>
    <property type="evidence" value="ECO:0007669"/>
    <property type="project" value="InterPro"/>
</dbReference>
<dbReference type="SMART" id="SM00421">
    <property type="entry name" value="HTH_LUXR"/>
    <property type="match status" value="1"/>
</dbReference>
<dbReference type="PRINTS" id="PR00038">
    <property type="entry name" value="HTHLUXR"/>
</dbReference>
<evidence type="ECO:0000259" key="5">
    <source>
        <dbReference type="PROSITE" id="PS50110"/>
    </source>
</evidence>
<dbReference type="STRING" id="504798.SAMN05421871_11746"/>
<dbReference type="InterPro" id="IPR011006">
    <property type="entry name" value="CheY-like_superfamily"/>
</dbReference>
<dbReference type="PROSITE" id="PS50110">
    <property type="entry name" value="RESPONSE_REGULATORY"/>
    <property type="match status" value="1"/>
</dbReference>
<proteinExistence type="predicted"/>
<dbReference type="SMART" id="SM00448">
    <property type="entry name" value="REC"/>
    <property type="match status" value="1"/>
</dbReference>
<keyword evidence="2" id="KW-0597">Phosphoprotein</keyword>
<dbReference type="AlphaFoldDB" id="A0A1H0W7X9"/>
<dbReference type="SUPFAM" id="SSF46894">
    <property type="entry name" value="C-terminal effector domain of the bipartite response regulators"/>
    <property type="match status" value="1"/>
</dbReference>
<dbReference type="PANTHER" id="PTHR43214">
    <property type="entry name" value="TWO-COMPONENT RESPONSE REGULATOR"/>
    <property type="match status" value="1"/>
</dbReference>
<gene>
    <name evidence="6" type="ORF">SAMN05192558_11846</name>
</gene>
<dbReference type="Pfam" id="PF00196">
    <property type="entry name" value="GerE"/>
    <property type="match status" value="1"/>
</dbReference>
<dbReference type="GO" id="GO:0003677">
    <property type="term" value="F:DNA binding"/>
    <property type="evidence" value="ECO:0007669"/>
    <property type="project" value="UniProtKB-KW"/>
</dbReference>
<dbReference type="CDD" id="cd06170">
    <property type="entry name" value="LuxR_C_like"/>
    <property type="match status" value="1"/>
</dbReference>
<dbReference type="PANTHER" id="PTHR43214:SF42">
    <property type="entry name" value="TRANSCRIPTIONAL REGULATORY PROTEIN DESR"/>
    <property type="match status" value="1"/>
</dbReference>
<reference evidence="7" key="1">
    <citation type="submission" date="2016-10" db="EMBL/GenBank/DDBJ databases">
        <authorList>
            <person name="Varghese N."/>
            <person name="Submissions S."/>
        </authorList>
    </citation>
    <scope>NUCLEOTIDE SEQUENCE [LARGE SCALE GENOMIC DNA]</scope>
    <source>
        <strain evidence="7">IBRC-M 10655</strain>
    </source>
</reference>
<dbReference type="InterPro" id="IPR016032">
    <property type="entry name" value="Sig_transdc_resp-reg_C-effctor"/>
</dbReference>
<dbReference type="Proteomes" id="UP000199651">
    <property type="component" value="Unassembled WGS sequence"/>
</dbReference>
<dbReference type="Pfam" id="PF00072">
    <property type="entry name" value="Response_reg"/>
    <property type="match status" value="1"/>
</dbReference>
<dbReference type="Gene3D" id="3.40.50.2300">
    <property type="match status" value="1"/>
</dbReference>
<feature type="modified residue" description="4-aspartylphosphate" evidence="2">
    <location>
        <position position="107"/>
    </location>
</feature>
<evidence type="ECO:0000313" key="6">
    <source>
        <dbReference type="EMBL" id="SDP86515.1"/>
    </source>
</evidence>
<dbReference type="InterPro" id="IPR000792">
    <property type="entry name" value="Tscrpt_reg_LuxR_C"/>
</dbReference>
<accession>A0A1H0W7X9</accession>
<evidence type="ECO:0000313" key="7">
    <source>
        <dbReference type="Proteomes" id="UP000199651"/>
    </source>
</evidence>
<organism evidence="6 7">
    <name type="scientific">Actinokineospora alba</name>
    <dbReference type="NCBI Taxonomy" id="504798"/>
    <lineage>
        <taxon>Bacteria</taxon>
        <taxon>Bacillati</taxon>
        <taxon>Actinomycetota</taxon>
        <taxon>Actinomycetes</taxon>
        <taxon>Pseudonocardiales</taxon>
        <taxon>Pseudonocardiaceae</taxon>
        <taxon>Actinokineospora</taxon>
    </lineage>
</organism>
<dbReference type="EMBL" id="FNJB01000018">
    <property type="protein sequence ID" value="SDP86515.1"/>
    <property type="molecule type" value="Genomic_DNA"/>
</dbReference>
<dbReference type="CDD" id="cd19930">
    <property type="entry name" value="REC_DesR-like"/>
    <property type="match status" value="1"/>
</dbReference>
<keyword evidence="1" id="KW-0238">DNA-binding</keyword>
<protein>
    <submittedName>
        <fullName evidence="6">Two component transcriptional regulator, LuxR family</fullName>
    </submittedName>
</protein>
<feature type="domain" description="HTH luxR-type" evidence="4">
    <location>
        <begin position="186"/>
        <end position="252"/>
    </location>
</feature>
<sequence>MGAMHAATDQVESGVGTLDPPILPHAPTPIASAEADNSGTNNYGVGGRRMRGDVIRVLIAEDMHMVRGALVALLNLEQDVDVVAEVASGDDILSSARKSQADVAVIDIDLPGKDGLTAATELHEHLPECRTLILTSLGRPGTLRRALAAKVGGFILKDAPADKLANAIRGVAAGRRVVDGDLALAAWDGADCPLTGREIEVLQMAAGGANAVDIATRLFLSAGTVRNYLTTIVTKLNARNRVDAIRIATESGWL</sequence>
<name>A0A1H0W7X9_9PSEU</name>
<evidence type="ECO:0000256" key="3">
    <source>
        <dbReference type="SAM" id="MobiDB-lite"/>
    </source>
</evidence>
<dbReference type="GO" id="GO:0000160">
    <property type="term" value="P:phosphorelay signal transduction system"/>
    <property type="evidence" value="ECO:0007669"/>
    <property type="project" value="InterPro"/>
</dbReference>
<dbReference type="PROSITE" id="PS50043">
    <property type="entry name" value="HTH_LUXR_2"/>
    <property type="match status" value="1"/>
</dbReference>
<evidence type="ECO:0000256" key="1">
    <source>
        <dbReference type="ARBA" id="ARBA00023125"/>
    </source>
</evidence>